<feature type="binding site" evidence="17">
    <location>
        <position position="743"/>
    </location>
    <ligand>
        <name>ATP</name>
        <dbReference type="ChEBI" id="CHEBI:30616"/>
        <label>2</label>
    </ligand>
</feature>
<gene>
    <name evidence="17" type="primary">carB</name>
    <name evidence="20" type="ORF">SAMN02745114_00675</name>
</gene>
<keyword evidence="4 17" id="KW-0055">Arginine biosynthesis</keyword>
<protein>
    <recommendedName>
        <fullName evidence="17">Carbamoyl phosphate synthase large chain</fullName>
        <ecNumber evidence="17">6.3.4.16</ecNumber>
        <ecNumber evidence="17">6.3.5.5</ecNumber>
    </recommendedName>
    <alternativeName>
        <fullName evidence="17">Carbamoyl phosphate synthetase ammonia chain</fullName>
    </alternativeName>
</protein>
<keyword evidence="13" id="KW-0464">Manganese</keyword>
<dbReference type="Pfam" id="PF25596">
    <property type="entry name" value="CPSase_L_D1"/>
    <property type="match status" value="2"/>
</dbReference>
<evidence type="ECO:0000256" key="17">
    <source>
        <dbReference type="HAMAP-Rule" id="MF_01210"/>
    </source>
</evidence>
<feature type="binding site" evidence="17">
    <location>
        <position position="830"/>
    </location>
    <ligand>
        <name>ATP</name>
        <dbReference type="ChEBI" id="CHEBI:30616"/>
        <label>2</label>
    </ligand>
</feature>
<dbReference type="PRINTS" id="PR00098">
    <property type="entry name" value="CPSASE"/>
</dbReference>
<dbReference type="EC" id="6.3.5.5" evidence="17"/>
<feature type="binding site" evidence="17">
    <location>
        <position position="817"/>
    </location>
    <ligand>
        <name>ATP</name>
        <dbReference type="ChEBI" id="CHEBI:30616"/>
        <label>2</label>
    </ligand>
</feature>
<dbReference type="Pfam" id="PF02142">
    <property type="entry name" value="MGS"/>
    <property type="match status" value="1"/>
</dbReference>
<dbReference type="EMBL" id="FUWW01000005">
    <property type="protein sequence ID" value="SJZ47217.1"/>
    <property type="molecule type" value="Genomic_DNA"/>
</dbReference>
<dbReference type="PROSITE" id="PS00866">
    <property type="entry name" value="CPSASE_1"/>
    <property type="match status" value="2"/>
</dbReference>
<comment type="catalytic activity">
    <reaction evidence="14 17">
        <text>hydrogencarbonate + NH4(+) + 2 ATP = carbamoyl phosphate + 2 ADP + phosphate + 2 H(+)</text>
        <dbReference type="Rhea" id="RHEA:18029"/>
        <dbReference type="ChEBI" id="CHEBI:15378"/>
        <dbReference type="ChEBI" id="CHEBI:17544"/>
        <dbReference type="ChEBI" id="CHEBI:28938"/>
        <dbReference type="ChEBI" id="CHEBI:30616"/>
        <dbReference type="ChEBI" id="CHEBI:43474"/>
        <dbReference type="ChEBI" id="CHEBI:58228"/>
        <dbReference type="ChEBI" id="CHEBI:456216"/>
        <dbReference type="EC" id="6.3.4.16"/>
    </reaction>
</comment>
<dbReference type="GO" id="GO:0006526">
    <property type="term" value="P:L-arginine biosynthetic process"/>
    <property type="evidence" value="ECO:0007669"/>
    <property type="project" value="UniProtKB-UniRule"/>
</dbReference>
<feature type="binding site" evidence="17">
    <location>
        <position position="210"/>
    </location>
    <ligand>
        <name>ATP</name>
        <dbReference type="ChEBI" id="CHEBI:30616"/>
        <label>1</label>
    </ligand>
</feature>
<dbReference type="GO" id="GO:0004087">
    <property type="term" value="F:carbamoyl-phosphate synthase (ammonia) activity"/>
    <property type="evidence" value="ECO:0007669"/>
    <property type="project" value="UniProtKB-EC"/>
</dbReference>
<feature type="binding site" evidence="17">
    <location>
        <position position="777"/>
    </location>
    <ligand>
        <name>ATP</name>
        <dbReference type="ChEBI" id="CHEBI:30616"/>
        <label>2</label>
    </ligand>
</feature>
<dbReference type="PROSITE" id="PS50975">
    <property type="entry name" value="ATP_GRASP"/>
    <property type="match status" value="2"/>
</dbReference>
<dbReference type="UniPathway" id="UPA00068">
    <property type="reaction ID" value="UER00171"/>
</dbReference>
<evidence type="ECO:0000256" key="10">
    <source>
        <dbReference type="ARBA" id="ARBA00022840"/>
    </source>
</evidence>
<dbReference type="SUPFAM" id="SSF52440">
    <property type="entry name" value="PreATP-grasp domain"/>
    <property type="match status" value="2"/>
</dbReference>
<dbReference type="SMART" id="SM01096">
    <property type="entry name" value="CPSase_L_D3"/>
    <property type="match status" value="1"/>
</dbReference>
<dbReference type="SUPFAM" id="SSF48108">
    <property type="entry name" value="Carbamoyl phosphate synthetase, large subunit connection domain"/>
    <property type="match status" value="1"/>
</dbReference>
<dbReference type="Proteomes" id="UP000190657">
    <property type="component" value="Unassembled WGS sequence"/>
</dbReference>
<feature type="binding site" evidence="17">
    <location>
        <position position="298"/>
    </location>
    <ligand>
        <name>ATP</name>
        <dbReference type="ChEBI" id="CHEBI:30616"/>
        <label>1</label>
    </ligand>
</feature>
<evidence type="ECO:0000256" key="2">
    <source>
        <dbReference type="ARBA" id="ARBA00005077"/>
    </source>
</evidence>
<dbReference type="PANTHER" id="PTHR11405:SF53">
    <property type="entry name" value="CARBAMOYL-PHOSPHATE SYNTHASE [AMMONIA], MITOCHONDRIAL"/>
    <property type="match status" value="1"/>
</dbReference>
<feature type="binding site" evidence="17">
    <location>
        <position position="817"/>
    </location>
    <ligand>
        <name>Mn(2+)</name>
        <dbReference type="ChEBI" id="CHEBI:29035"/>
        <label>3</label>
    </ligand>
</feature>
<dbReference type="FunFam" id="3.30.470.20:FF:000001">
    <property type="entry name" value="Carbamoyl-phosphate synthase large chain"/>
    <property type="match status" value="1"/>
</dbReference>
<feature type="binding site" evidence="17">
    <location>
        <position position="169"/>
    </location>
    <ligand>
        <name>ATP</name>
        <dbReference type="ChEBI" id="CHEBI:30616"/>
        <label>1</label>
    </ligand>
</feature>
<feature type="binding site" evidence="17">
    <location>
        <position position="215"/>
    </location>
    <ligand>
        <name>ATP</name>
        <dbReference type="ChEBI" id="CHEBI:30616"/>
        <label>1</label>
    </ligand>
</feature>
<dbReference type="GO" id="GO:0046872">
    <property type="term" value="F:metal ion binding"/>
    <property type="evidence" value="ECO:0007669"/>
    <property type="project" value="UniProtKB-KW"/>
</dbReference>
<feature type="binding site" evidence="17">
    <location>
        <position position="129"/>
    </location>
    <ligand>
        <name>ATP</name>
        <dbReference type="ChEBI" id="CHEBI:30616"/>
        <label>1</label>
    </ligand>
</feature>
<feature type="binding site" evidence="17">
    <location>
        <position position="176"/>
    </location>
    <ligand>
        <name>ATP</name>
        <dbReference type="ChEBI" id="CHEBI:30616"/>
        <label>1</label>
    </ligand>
</feature>
<keyword evidence="12 17" id="KW-0665">Pyrimidine biosynthesis</keyword>
<dbReference type="STRING" id="290054.SAMN02745114_00675"/>
<dbReference type="Pfam" id="PF02786">
    <property type="entry name" value="CPSase_L_D2"/>
    <property type="match status" value="2"/>
</dbReference>
<dbReference type="InterPro" id="IPR033937">
    <property type="entry name" value="MGS_CPS_CarB"/>
</dbReference>
<name>A0A1T4KY30_9FIRM</name>
<comment type="function">
    <text evidence="17">Large subunit of the glutamine-dependent carbamoyl phosphate synthetase (CPSase). CPSase catalyzes the formation of carbamoyl phosphate from the ammonia moiety of glutamine, carbonate, and phosphate donated by ATP, constituting the first step of 2 biosynthetic pathways, one leading to arginine and/or urea and the other to pyrimidine nucleotides. The large subunit (synthetase) binds the substrates ammonia (free or transferred from glutamine from the small subunit), hydrogencarbonate and ATP and carries out an ATP-coupled ligase reaction, activating hydrogencarbonate by forming carboxy phosphate which reacts with ammonia to form carbamoyl phosphate.</text>
</comment>
<dbReference type="GO" id="GO:0005524">
    <property type="term" value="F:ATP binding"/>
    <property type="evidence" value="ECO:0007669"/>
    <property type="project" value="UniProtKB-UniRule"/>
</dbReference>
<feature type="binding site" evidence="17">
    <location>
        <position position="817"/>
    </location>
    <ligand>
        <name>Mg(2+)</name>
        <dbReference type="ChEBI" id="CHEBI:18420"/>
        <label>3</label>
    </ligand>
</feature>
<evidence type="ECO:0000256" key="5">
    <source>
        <dbReference type="ARBA" id="ARBA00022598"/>
    </source>
</evidence>
<dbReference type="InterPro" id="IPR005479">
    <property type="entry name" value="CPAse_ATP-bd"/>
</dbReference>
<dbReference type="RefSeq" id="WP_078768167.1">
    <property type="nucleotide sequence ID" value="NZ_FUWW01000005.1"/>
</dbReference>
<dbReference type="InterPro" id="IPR036897">
    <property type="entry name" value="CarbamoylP_synth_lsu_oligo_sf"/>
</dbReference>
<dbReference type="InterPro" id="IPR013815">
    <property type="entry name" value="ATP_grasp_subdomain_1"/>
</dbReference>
<dbReference type="InterPro" id="IPR011761">
    <property type="entry name" value="ATP-grasp"/>
</dbReference>
<comment type="cofactor">
    <cofactor evidence="1">
        <name>Mn(2+)</name>
        <dbReference type="ChEBI" id="CHEBI:29035"/>
    </cofactor>
</comment>
<keyword evidence="7" id="KW-0479">Metal-binding</keyword>
<sequence length="1061" mass="117237">MPKRTDIHKVLVIGSGPIVIGQAAEFDYSGTQACLALREEGYEVVLINSNPATIMTDTDIADKVYMEPLNLEYVARIIRHERPDAILPSLGGQTGLNLAVQLAKKGVLQECDVEILGTSFEAIERAEDRELFKDLCESLGEPVLPSEIANTLEEGLQAARDIGYPVVLRPAFTLGGTGGGFADDEKECELMLKNALALSPVHQVLVEKSIKGYKEIEYEVMRDANDTAITICNMENIDPVGIHTGDSVVVAPSQTLTNKEYHMLRDSALKIIRELKIEGGCNVQFALDPLSFQYYLIEVNPRVSRSSALASKASGYPIARVSAKISVGMHLDEIQIANTPASFEPTLDYVVTKIARFPFDKFADANNSLNTQMKATGEVMAIGRTMEESLLKAIRSLETGVCHLYNKKFDSYTADELLEYIKIGTDDRLFAIAQLIRLGVDLNMIYNDTKIDMFFLDKFKNITDFEQTLKSNVGDVETLKDAKKMGVSDKYIGQVWGMTEAEVFNLRKANKIFPVYKMIDTCASEFDSYVPYFYSTYEQENESVVSDKKKIIVLGSGPIRIGQGVEFDYSTVHAIWSIRDAGYEAIIINNNPETVSTDYTTSDKLYFEPLTVEDVMNVIELEKPLGIVVSLGGQTAINLAPPLDALGVPIIGTDVEAIDRAENRDSFEKVMNDLGIPQPKGEAVTDIEEGVRVAEKIGYPVLVRPSFVLGGRAMQIVANEESLRHYLQTAVEINTEQPVLVDKYIMGRELEIDAICDGEDVFIPGIMEHVERTGVHSGDSISVYPTFTASQKVKDTIIDYTVKLGKAIGIVGLYNIQFIADENDDVFVIEVNPRSSRTVPFLSKATSVPMAHIATQVILGHSLKEQGYTNVYQPEKKRWYVKAPAFSFSKLKGMDTYLSPEMKSTGEAIGYDKSLTRALYKAIQASGMNVANYGTVLVTIADQDKPAALPLIKRFYDLGFNIEATEGTAKYLKEHGIRTRVRQKLTADESDEILKALRQGHIAYVINTIDINAGDSHSDGSEIRRAAVDNNVTMFTSLDTVKVLLDVLEEITLGVSTIDAE</sequence>
<feature type="binding site" evidence="17">
    <location>
        <position position="208"/>
    </location>
    <ligand>
        <name>ATP</name>
        <dbReference type="ChEBI" id="CHEBI:30616"/>
        <label>1</label>
    </ligand>
</feature>
<dbReference type="Gene3D" id="3.30.1490.20">
    <property type="entry name" value="ATP-grasp fold, A domain"/>
    <property type="match status" value="1"/>
</dbReference>
<feature type="binding site" evidence="17">
    <location>
        <position position="284"/>
    </location>
    <ligand>
        <name>Mg(2+)</name>
        <dbReference type="ChEBI" id="CHEBI:18420"/>
        <label>1</label>
    </ligand>
</feature>
<dbReference type="PROSITE" id="PS51855">
    <property type="entry name" value="MGS"/>
    <property type="match status" value="1"/>
</dbReference>
<dbReference type="PANTHER" id="PTHR11405">
    <property type="entry name" value="CARBAMOYLTRANSFERASE FAMILY MEMBER"/>
    <property type="match status" value="1"/>
</dbReference>
<comment type="catalytic activity">
    <reaction evidence="15 17">
        <text>hydrogencarbonate + L-glutamine + 2 ATP + H2O = carbamoyl phosphate + L-glutamate + 2 ADP + phosphate + 2 H(+)</text>
        <dbReference type="Rhea" id="RHEA:18633"/>
        <dbReference type="ChEBI" id="CHEBI:15377"/>
        <dbReference type="ChEBI" id="CHEBI:15378"/>
        <dbReference type="ChEBI" id="CHEBI:17544"/>
        <dbReference type="ChEBI" id="CHEBI:29985"/>
        <dbReference type="ChEBI" id="CHEBI:30616"/>
        <dbReference type="ChEBI" id="CHEBI:43474"/>
        <dbReference type="ChEBI" id="CHEBI:58228"/>
        <dbReference type="ChEBI" id="CHEBI:58359"/>
        <dbReference type="ChEBI" id="CHEBI:456216"/>
        <dbReference type="EC" id="6.3.5.5"/>
    </reaction>
</comment>
<feature type="binding site" evidence="17">
    <location>
        <position position="745"/>
    </location>
    <ligand>
        <name>ATP</name>
        <dbReference type="ChEBI" id="CHEBI:30616"/>
        <label>2</label>
    </ligand>
</feature>
<dbReference type="InterPro" id="IPR036914">
    <property type="entry name" value="MGS-like_dom_sf"/>
</dbReference>
<dbReference type="NCBIfam" id="NF003671">
    <property type="entry name" value="PRK05294.1"/>
    <property type="match status" value="1"/>
</dbReference>
<feature type="binding site" evidence="17">
    <location>
        <position position="704"/>
    </location>
    <ligand>
        <name>ATP</name>
        <dbReference type="ChEBI" id="CHEBI:30616"/>
        <label>2</label>
    </ligand>
</feature>
<dbReference type="HAMAP" id="MF_01210_B">
    <property type="entry name" value="CPSase_L_chain_B"/>
    <property type="match status" value="1"/>
</dbReference>
<comment type="cofactor">
    <cofactor evidence="17">
        <name>Mg(2+)</name>
        <dbReference type="ChEBI" id="CHEBI:18420"/>
    </cofactor>
    <cofactor evidence="17">
        <name>Mn(2+)</name>
        <dbReference type="ChEBI" id="CHEBI:29035"/>
    </cofactor>
    <text evidence="17">Binds 4 Mg(2+) or Mn(2+) ions per subunit.</text>
</comment>
<dbReference type="PROSITE" id="PS00867">
    <property type="entry name" value="CPSASE_2"/>
    <property type="match status" value="2"/>
</dbReference>
<evidence type="ECO:0000256" key="12">
    <source>
        <dbReference type="ARBA" id="ARBA00022975"/>
    </source>
</evidence>
<dbReference type="FunFam" id="3.30.1490.20:FF:000001">
    <property type="entry name" value="Carbamoyl-phosphate synthase large chain"/>
    <property type="match status" value="1"/>
</dbReference>
<feature type="binding site" evidence="17">
    <location>
        <position position="284"/>
    </location>
    <ligand>
        <name>ATP</name>
        <dbReference type="ChEBI" id="CHEBI:30616"/>
        <label>1</label>
    </ligand>
</feature>
<feature type="binding site" evidence="17">
    <location>
        <position position="830"/>
    </location>
    <ligand>
        <name>Mg(2+)</name>
        <dbReference type="ChEBI" id="CHEBI:18420"/>
        <label>4</label>
    </ligand>
</feature>
<evidence type="ECO:0000259" key="18">
    <source>
        <dbReference type="PROSITE" id="PS50975"/>
    </source>
</evidence>
<dbReference type="SMART" id="SM00851">
    <property type="entry name" value="MGS"/>
    <property type="match status" value="1"/>
</dbReference>
<feature type="domain" description="ATP-grasp" evidence="18">
    <location>
        <begin position="668"/>
        <end position="859"/>
    </location>
</feature>
<evidence type="ECO:0000313" key="20">
    <source>
        <dbReference type="EMBL" id="SJZ47217.1"/>
    </source>
</evidence>
<feature type="domain" description="MGS-like" evidence="19">
    <location>
        <begin position="928"/>
        <end position="1061"/>
    </location>
</feature>
<dbReference type="CDD" id="cd01424">
    <property type="entry name" value="MGS_CPS_II"/>
    <property type="match status" value="1"/>
</dbReference>
<dbReference type="Gene3D" id="1.10.1030.10">
    <property type="entry name" value="Carbamoyl-phosphate synthetase, large subunit oligomerisation domain"/>
    <property type="match status" value="1"/>
</dbReference>
<comment type="pathway">
    <text evidence="17">Pyrimidine metabolism; UMP biosynthesis via de novo pathway; (S)-dihydroorotate from bicarbonate: step 1/3.</text>
</comment>
<feature type="binding site" evidence="17">
    <location>
        <position position="774"/>
    </location>
    <ligand>
        <name>ATP</name>
        <dbReference type="ChEBI" id="CHEBI:30616"/>
        <label>2</label>
    </ligand>
</feature>
<feature type="binding site" evidence="17">
    <location>
        <position position="830"/>
    </location>
    <ligand>
        <name>Mn(2+)</name>
        <dbReference type="ChEBI" id="CHEBI:29035"/>
        <label>3</label>
    </ligand>
</feature>
<proteinExistence type="inferred from homology"/>
<feature type="binding site" evidence="17">
    <location>
        <position position="243"/>
    </location>
    <ligand>
        <name>ATP</name>
        <dbReference type="ChEBI" id="CHEBI:30616"/>
        <label>1</label>
    </ligand>
</feature>
<keyword evidence="10 17" id="KW-0067">ATP-binding</keyword>
<dbReference type="Gene3D" id="3.40.50.20">
    <property type="match status" value="2"/>
</dbReference>
<comment type="domain">
    <text evidence="17">The large subunit is composed of 2 ATP-grasp domains that are involved in binding the 2 ATP molecules needed for carbamoyl phosphate synthesis. The N-terminal ATP-grasp domain (referred to as the carboxyphosphate synthetic component) catalyzes the ATP-dependent phosphorylation of hydrogencarbonate to carboxyphosphate and the subsequent nucleophilic attack by ammonia to form a carbamate intermediate. The C-terminal ATP-grasp domain (referred to as the carbamoyl phosphate synthetic component) then catalyzes the phosphorylation of carbamate with the second ATP to form the end product carbamoyl phosphate. The reactive and unstable enzyme intermediates are sequentially channeled from one active site to the next through the interior of the protein over a distance of at least 96 A.</text>
</comment>
<evidence type="ECO:0000256" key="1">
    <source>
        <dbReference type="ARBA" id="ARBA00001936"/>
    </source>
</evidence>
<feature type="binding site" evidence="17">
    <location>
        <position position="298"/>
    </location>
    <ligand>
        <name>Mg(2+)</name>
        <dbReference type="ChEBI" id="CHEBI:18420"/>
        <label>2</label>
    </ligand>
</feature>
<feature type="domain" description="ATP-grasp" evidence="18">
    <location>
        <begin position="133"/>
        <end position="327"/>
    </location>
</feature>
<feature type="region of interest" description="Carboxyphosphate synthetic domain" evidence="17">
    <location>
        <begin position="1"/>
        <end position="398"/>
    </location>
</feature>
<feature type="binding site" evidence="17">
    <location>
        <position position="832"/>
    </location>
    <ligand>
        <name>Mg(2+)</name>
        <dbReference type="ChEBI" id="CHEBI:18420"/>
        <label>4</label>
    </ligand>
</feature>
<keyword evidence="21" id="KW-1185">Reference proteome</keyword>
<comment type="caution">
    <text evidence="17">Lacks conserved residue(s) required for the propagation of feature annotation.</text>
</comment>
<feature type="binding site" evidence="17">
    <location>
        <position position="832"/>
    </location>
    <ligand>
        <name>Mn(2+)</name>
        <dbReference type="ChEBI" id="CHEBI:29035"/>
        <label>4</label>
    </ligand>
</feature>
<evidence type="ECO:0000256" key="6">
    <source>
        <dbReference type="ARBA" id="ARBA00022605"/>
    </source>
</evidence>
<dbReference type="OrthoDB" id="9804197at2"/>
<evidence type="ECO:0000256" key="9">
    <source>
        <dbReference type="ARBA" id="ARBA00022741"/>
    </source>
</evidence>
<evidence type="ECO:0000259" key="19">
    <source>
        <dbReference type="PROSITE" id="PS51855"/>
    </source>
</evidence>
<dbReference type="EC" id="6.3.4.16" evidence="17"/>
<feature type="binding site" evidence="17">
    <location>
        <position position="241"/>
    </location>
    <ligand>
        <name>ATP</name>
        <dbReference type="ChEBI" id="CHEBI:30616"/>
        <label>1</label>
    </ligand>
</feature>
<dbReference type="InterPro" id="IPR005480">
    <property type="entry name" value="CPSase_lsu_oligo"/>
</dbReference>
<dbReference type="Gene3D" id="3.40.50.1380">
    <property type="entry name" value="Methylglyoxal synthase-like domain"/>
    <property type="match status" value="1"/>
</dbReference>
<dbReference type="AlphaFoldDB" id="A0A1T4KY30"/>
<dbReference type="GO" id="GO:0005737">
    <property type="term" value="C:cytoplasm"/>
    <property type="evidence" value="ECO:0007669"/>
    <property type="project" value="TreeGrafter"/>
</dbReference>
<feature type="binding site" evidence="17">
    <location>
        <position position="298"/>
    </location>
    <ligand>
        <name>Mn(2+)</name>
        <dbReference type="ChEBI" id="CHEBI:29035"/>
        <label>2</label>
    </ligand>
</feature>
<feature type="binding site" evidence="17">
    <location>
        <position position="300"/>
    </location>
    <ligand>
        <name>Mg(2+)</name>
        <dbReference type="ChEBI" id="CHEBI:18420"/>
        <label>2</label>
    </ligand>
</feature>
<keyword evidence="5 17" id="KW-0436">Ligase</keyword>
<dbReference type="Pfam" id="PF02787">
    <property type="entry name" value="CPSase_L_D3"/>
    <property type="match status" value="1"/>
</dbReference>
<feature type="binding site" evidence="17">
    <location>
        <position position="830"/>
    </location>
    <ligand>
        <name>Mg(2+)</name>
        <dbReference type="ChEBI" id="CHEBI:18420"/>
        <label>3</label>
    </ligand>
</feature>
<dbReference type="InterPro" id="IPR058047">
    <property type="entry name" value="CPSase_preATP-grasp"/>
</dbReference>
<dbReference type="SUPFAM" id="SSF56059">
    <property type="entry name" value="Glutathione synthetase ATP-binding domain-like"/>
    <property type="match status" value="2"/>
</dbReference>
<reference evidence="20 21" key="1">
    <citation type="submission" date="2017-02" db="EMBL/GenBank/DDBJ databases">
        <authorList>
            <person name="Peterson S.W."/>
        </authorList>
    </citation>
    <scope>NUCLEOTIDE SEQUENCE [LARGE SCALE GENOMIC DNA]</scope>
    <source>
        <strain evidence="20 21">ATCC 51222</strain>
    </source>
</reference>
<feature type="binding site" evidence="17">
    <location>
        <position position="749"/>
    </location>
    <ligand>
        <name>ATP</name>
        <dbReference type="ChEBI" id="CHEBI:30616"/>
        <label>2</label>
    </ligand>
</feature>
<comment type="function">
    <text evidence="16">Small subunit of the glutamine-dependent carbamoyl phosphate synthetase (CPSase). CPSase catalyzes the formation of carbamoyl phosphate from the ammonia moiety of glutamine, carbonate, and phosphate donated by ATP, constituting the first step of the biosynthetic pathway leading to pyrimidine nucleotides. The large subunit (synthetase) binds the substrates ammonia (free or transferred from glutamine from the small subunit), hydrogencarbonate and ATP and carries out an ATP-coupled ligase reaction, activating hydrogencarbonate by forming carboxy phosphate which reacts with ammonia to form carbamoyl phosphate.</text>
</comment>
<keyword evidence="8 17" id="KW-0677">Repeat</keyword>
<evidence type="ECO:0000256" key="7">
    <source>
        <dbReference type="ARBA" id="ARBA00022723"/>
    </source>
</evidence>
<feature type="binding site" evidence="17">
    <location>
        <position position="830"/>
    </location>
    <ligand>
        <name>Mn(2+)</name>
        <dbReference type="ChEBI" id="CHEBI:29035"/>
        <label>4</label>
    </ligand>
</feature>
<dbReference type="InterPro" id="IPR005483">
    <property type="entry name" value="CPSase_dom"/>
</dbReference>
<dbReference type="InterPro" id="IPR006275">
    <property type="entry name" value="CPSase_lsu"/>
</dbReference>
<dbReference type="InterPro" id="IPR016185">
    <property type="entry name" value="PreATP-grasp_dom_sf"/>
</dbReference>
<feature type="binding site" evidence="17">
    <location>
        <position position="284"/>
    </location>
    <ligand>
        <name>Mn(2+)</name>
        <dbReference type="ChEBI" id="CHEBI:29035"/>
        <label>1</label>
    </ligand>
</feature>
<dbReference type="NCBIfam" id="TIGR01369">
    <property type="entry name" value="CPSaseII_lrg"/>
    <property type="match status" value="1"/>
</dbReference>
<feature type="binding site" evidence="17">
    <location>
        <position position="298"/>
    </location>
    <ligand>
        <name>Mn(2+)</name>
        <dbReference type="ChEBI" id="CHEBI:29035"/>
        <label>1</label>
    </ligand>
</feature>
<keyword evidence="11" id="KW-0460">Magnesium</keyword>
<dbReference type="Gene3D" id="3.30.470.20">
    <property type="entry name" value="ATP-grasp fold, B domain"/>
    <property type="match status" value="2"/>
</dbReference>
<keyword evidence="6 17" id="KW-0028">Amino-acid biosynthesis</keyword>
<comment type="subunit">
    <text evidence="17">Composed of two chains; the small (or glutamine) chain promotes the hydrolysis of glutamine to ammonia, which is used by the large (or ammonia) chain to synthesize carbamoyl phosphate. Tetramer of heterodimers (alpha,beta)4.</text>
</comment>
<feature type="region of interest" description="Allosteric domain" evidence="17">
    <location>
        <begin position="928"/>
        <end position="1061"/>
    </location>
</feature>
<accession>A0A1T4KY30</accession>
<keyword evidence="9 17" id="KW-0547">Nucleotide-binding</keyword>
<feature type="binding site" evidence="17">
    <location>
        <position position="175"/>
    </location>
    <ligand>
        <name>ATP</name>
        <dbReference type="ChEBI" id="CHEBI:30616"/>
        <label>1</label>
    </ligand>
</feature>
<feature type="binding site" evidence="17">
    <location>
        <position position="300"/>
    </location>
    <ligand>
        <name>Mn(2+)</name>
        <dbReference type="ChEBI" id="CHEBI:29035"/>
        <label>2</label>
    </ligand>
</feature>
<dbReference type="FunFam" id="3.30.470.20:FF:000026">
    <property type="entry name" value="Carbamoyl-phosphate synthase large chain"/>
    <property type="match status" value="1"/>
</dbReference>
<feature type="binding site" evidence="17">
    <location>
        <position position="776"/>
    </location>
    <ligand>
        <name>ATP</name>
        <dbReference type="ChEBI" id="CHEBI:30616"/>
        <label>2</label>
    </ligand>
</feature>
<organism evidence="20 21">
    <name type="scientific">Eubacterium coprostanoligenes</name>
    <dbReference type="NCBI Taxonomy" id="290054"/>
    <lineage>
        <taxon>Bacteria</taxon>
        <taxon>Bacillati</taxon>
        <taxon>Bacillota</taxon>
        <taxon>Clostridia</taxon>
        <taxon>Eubacteriales</taxon>
        <taxon>Eubacteriaceae</taxon>
        <taxon>Eubacterium</taxon>
    </lineage>
</organism>
<dbReference type="GO" id="GO:0004088">
    <property type="term" value="F:carbamoyl-phosphate synthase (glutamine-hydrolyzing) activity"/>
    <property type="evidence" value="ECO:0007669"/>
    <property type="project" value="UniProtKB-UniRule"/>
</dbReference>
<dbReference type="FunFam" id="1.10.1030.10:FF:000002">
    <property type="entry name" value="Carbamoyl-phosphate synthase large chain"/>
    <property type="match status" value="1"/>
</dbReference>
<dbReference type="SUPFAM" id="SSF52335">
    <property type="entry name" value="Methylglyoxal synthase-like"/>
    <property type="match status" value="1"/>
</dbReference>
<feature type="binding site" evidence="17">
    <location>
        <position position="775"/>
    </location>
    <ligand>
        <name>ATP</name>
        <dbReference type="ChEBI" id="CHEBI:30616"/>
        <label>2</label>
    </ligand>
</feature>
<dbReference type="GO" id="GO:0006541">
    <property type="term" value="P:glutamine metabolic process"/>
    <property type="evidence" value="ECO:0007669"/>
    <property type="project" value="TreeGrafter"/>
</dbReference>
<feature type="binding site" evidence="17">
    <location>
        <position position="242"/>
    </location>
    <ligand>
        <name>ATP</name>
        <dbReference type="ChEBI" id="CHEBI:30616"/>
        <label>1</label>
    </ligand>
</feature>
<evidence type="ECO:0000256" key="13">
    <source>
        <dbReference type="ARBA" id="ARBA00023211"/>
    </source>
</evidence>
<evidence type="ECO:0000256" key="8">
    <source>
        <dbReference type="ARBA" id="ARBA00022737"/>
    </source>
</evidence>
<comment type="pathway">
    <text evidence="2 17">Amino-acid biosynthesis; L-arginine biosynthesis; carbamoyl phosphate from bicarbonate: step 1/1.</text>
</comment>
<evidence type="ECO:0000256" key="3">
    <source>
        <dbReference type="ARBA" id="ARBA00009799"/>
    </source>
</evidence>
<comment type="similarity">
    <text evidence="3 17">Belongs to the CarB family.</text>
</comment>
<evidence type="ECO:0000256" key="11">
    <source>
        <dbReference type="ARBA" id="ARBA00022842"/>
    </source>
</evidence>
<evidence type="ECO:0000256" key="4">
    <source>
        <dbReference type="ARBA" id="ARBA00022571"/>
    </source>
</evidence>
<evidence type="ECO:0000313" key="21">
    <source>
        <dbReference type="Proteomes" id="UP000190657"/>
    </source>
</evidence>
<dbReference type="GO" id="GO:0044205">
    <property type="term" value="P:'de novo' UMP biosynthetic process"/>
    <property type="evidence" value="ECO:0007669"/>
    <property type="project" value="UniProtKB-UniRule"/>
</dbReference>
<dbReference type="InterPro" id="IPR011607">
    <property type="entry name" value="MGS-like_dom"/>
</dbReference>
<dbReference type="UniPathway" id="UPA00070">
    <property type="reaction ID" value="UER00115"/>
</dbReference>
<feature type="binding site" evidence="17">
    <location>
        <position position="298"/>
    </location>
    <ligand>
        <name>Mg(2+)</name>
        <dbReference type="ChEBI" id="CHEBI:18420"/>
        <label>1</label>
    </ligand>
</feature>
<evidence type="ECO:0000256" key="15">
    <source>
        <dbReference type="ARBA" id="ARBA00048816"/>
    </source>
</evidence>
<evidence type="ECO:0000256" key="14">
    <source>
        <dbReference type="ARBA" id="ARBA00047359"/>
    </source>
</evidence>
<dbReference type="NCBIfam" id="NF009455">
    <property type="entry name" value="PRK12815.1"/>
    <property type="match status" value="1"/>
</dbReference>
<evidence type="ECO:0000256" key="16">
    <source>
        <dbReference type="ARBA" id="ARBA00060037"/>
    </source>
</evidence>
<dbReference type="FunFam" id="3.40.50.20:FF:000001">
    <property type="entry name" value="Carbamoyl-phosphate synthase large chain"/>
    <property type="match status" value="2"/>
</dbReference>